<reference evidence="1 2" key="1">
    <citation type="submission" date="2024-09" db="EMBL/GenBank/DDBJ databases">
        <title>Paenibacillus zeirhizospherea sp. nov., isolated from surface of the maize (Zea mays) roots in a horticulture field, Hungary.</title>
        <authorList>
            <person name="Marton D."/>
            <person name="Farkas M."/>
            <person name="Bedics A."/>
            <person name="Toth E."/>
            <person name="Tancsics A."/>
            <person name="Boka K."/>
            <person name="Marati G."/>
            <person name="Kriszt B."/>
            <person name="Cserhati M."/>
        </authorList>
    </citation>
    <scope>NUCLEOTIDE SEQUENCE [LARGE SCALE GENOMIC DNA]</scope>
    <source>
        <strain evidence="1 2">JCM 18446</strain>
    </source>
</reference>
<sequence>MSNGFKYENETKVKMKHDLHVGGMDYETGEGYETFIPEGAIGEIDSCGRDSHYGYREMFDVVFRFNGEEATVTFLLEDLEDWCTLERVDNGE</sequence>
<dbReference type="RefSeq" id="WP_375518192.1">
    <property type="nucleotide sequence ID" value="NZ_JBHIRY010000001.1"/>
</dbReference>
<evidence type="ECO:0008006" key="3">
    <source>
        <dbReference type="Google" id="ProtNLM"/>
    </source>
</evidence>
<comment type="caution">
    <text evidence="1">The sequence shown here is derived from an EMBL/GenBank/DDBJ whole genome shotgun (WGS) entry which is preliminary data.</text>
</comment>
<gene>
    <name evidence="1" type="ORF">ACE5LO_00905</name>
</gene>
<accession>A0ABV5BUI2</accession>
<dbReference type="EMBL" id="JBHIRY010000001">
    <property type="protein sequence ID" value="MFB5758940.1"/>
    <property type="molecule type" value="Genomic_DNA"/>
</dbReference>
<protein>
    <recommendedName>
        <fullName evidence="3">DUF5348 domain-containing protein</fullName>
    </recommendedName>
</protein>
<keyword evidence="2" id="KW-1185">Reference proteome</keyword>
<organism evidence="1 2">
    <name type="scientific">Paenibacillus medicaginis</name>
    <dbReference type="NCBI Taxonomy" id="1470560"/>
    <lineage>
        <taxon>Bacteria</taxon>
        <taxon>Bacillati</taxon>
        <taxon>Bacillota</taxon>
        <taxon>Bacilli</taxon>
        <taxon>Bacillales</taxon>
        <taxon>Paenibacillaceae</taxon>
        <taxon>Paenibacillus</taxon>
    </lineage>
</organism>
<proteinExistence type="predicted"/>
<evidence type="ECO:0000313" key="1">
    <source>
        <dbReference type="EMBL" id="MFB5758940.1"/>
    </source>
</evidence>
<name>A0ABV5BUI2_9BACL</name>
<dbReference type="Proteomes" id="UP001580430">
    <property type="component" value="Unassembled WGS sequence"/>
</dbReference>
<evidence type="ECO:0000313" key="2">
    <source>
        <dbReference type="Proteomes" id="UP001580430"/>
    </source>
</evidence>